<sequence length="49" mass="5365">MDQLGKSRASLVLSFINHMIYNNKIGTSHRLDIAGVANSILATLTIIRP</sequence>
<dbReference type="EMBL" id="JFHR01000011">
    <property type="protein sequence ID" value="KEQ54363.1"/>
    <property type="molecule type" value="Genomic_DNA"/>
</dbReference>
<evidence type="ECO:0000313" key="1">
    <source>
        <dbReference type="EMBL" id="KEQ54363.1"/>
    </source>
</evidence>
<name>A0A081RGP0_SPHCR</name>
<comment type="caution">
    <text evidence="1">The sequence shown here is derived from an EMBL/GenBank/DDBJ whole genome shotgun (WGS) entry which is preliminary data.</text>
</comment>
<proteinExistence type="predicted"/>
<dbReference type="AlphaFoldDB" id="A0A081RGP0"/>
<accession>A0A081RGP0</accession>
<evidence type="ECO:0000313" key="2">
    <source>
        <dbReference type="Proteomes" id="UP000028411"/>
    </source>
</evidence>
<protein>
    <submittedName>
        <fullName evidence="1">Uncharacterized protein</fullName>
    </submittedName>
</protein>
<reference evidence="1 2" key="1">
    <citation type="submission" date="2014-02" db="EMBL/GenBank/DDBJ databases">
        <title>Whole genome sequence of Sphingobium chlorophenolicum NBRC 16172.</title>
        <authorList>
            <person name="Gan H.M."/>
            <person name="Gan H.Y."/>
            <person name="Chew T.H."/>
            <person name="Savka M.A."/>
        </authorList>
    </citation>
    <scope>NUCLEOTIDE SEQUENCE [LARGE SCALE GENOMIC DNA]</scope>
    <source>
        <strain evidence="1 2">NBRC 16172</strain>
    </source>
</reference>
<dbReference type="Proteomes" id="UP000028411">
    <property type="component" value="Unassembled WGS sequence"/>
</dbReference>
<organism evidence="1 2">
    <name type="scientific">Sphingobium chlorophenolicum</name>
    <dbReference type="NCBI Taxonomy" id="46429"/>
    <lineage>
        <taxon>Bacteria</taxon>
        <taxon>Pseudomonadati</taxon>
        <taxon>Pseudomonadota</taxon>
        <taxon>Alphaproteobacteria</taxon>
        <taxon>Sphingomonadales</taxon>
        <taxon>Sphingomonadaceae</taxon>
        <taxon>Sphingobium</taxon>
    </lineage>
</organism>
<gene>
    <name evidence="1" type="ORF">BV95_01428</name>
</gene>